<name>A0A7V2WUH6_LEUMU</name>
<dbReference type="AlphaFoldDB" id="A0A7V2WUH6"/>
<organism evidence="2">
    <name type="scientific">Leucothrix mucor</name>
    <dbReference type="NCBI Taxonomy" id="45248"/>
    <lineage>
        <taxon>Bacteria</taxon>
        <taxon>Pseudomonadati</taxon>
        <taxon>Pseudomonadota</taxon>
        <taxon>Gammaproteobacteria</taxon>
        <taxon>Thiotrichales</taxon>
        <taxon>Thiotrichaceae</taxon>
        <taxon>Leucothrix</taxon>
    </lineage>
</organism>
<sequence length="357" mass="39916">MNRRNFLKACCIIPALGLTPSIIMANTASTGAGLERIIHIIQNDKHLNKKVSPENIADAISCAGRMNEILSEAIIQTGAANDHQITAVDTREMNDYIFRVYRDEWVEIHGDDEDNGEETGFHKVRANGARTQLFGKNAINHVADSIYHLGFESHRKNRLLNEDGANNASYQRVAEWLDALLRTDLEAGILINPDITEIVGTTGTGLDQTIDIIYQDSGLQKRISLGDLREGADAANQMNHLVIEAIKETKGVKNGELTVQDVKQINGYLVEHYSEVWAQIHGDDEDDEETGFHKVQSDGAKTRLYEKNAVNKVFDGIYHLGFETPYKNRLVNEDGNKNASFKKVTFWLNQLLANDLN</sequence>
<feature type="signal peptide" evidence="1">
    <location>
        <begin position="1"/>
        <end position="25"/>
    </location>
</feature>
<protein>
    <submittedName>
        <fullName evidence="2">Uncharacterized protein</fullName>
    </submittedName>
</protein>
<evidence type="ECO:0000256" key="1">
    <source>
        <dbReference type="SAM" id="SignalP"/>
    </source>
</evidence>
<reference evidence="2" key="1">
    <citation type="journal article" date="2020" name="mSystems">
        <title>Genome- and Community-Level Interaction Insights into Carbon Utilization and Element Cycling Functions of Hydrothermarchaeota in Hydrothermal Sediment.</title>
        <authorList>
            <person name="Zhou Z."/>
            <person name="Liu Y."/>
            <person name="Xu W."/>
            <person name="Pan J."/>
            <person name="Luo Z.H."/>
            <person name="Li M."/>
        </authorList>
    </citation>
    <scope>NUCLEOTIDE SEQUENCE [LARGE SCALE GENOMIC DNA]</scope>
    <source>
        <strain evidence="2">HyVt-493</strain>
    </source>
</reference>
<proteinExistence type="predicted"/>
<dbReference type="Proteomes" id="UP000885750">
    <property type="component" value="Unassembled WGS sequence"/>
</dbReference>
<accession>A0A7V2WUH6</accession>
<comment type="caution">
    <text evidence="2">The sequence shown here is derived from an EMBL/GenBank/DDBJ whole genome shotgun (WGS) entry which is preliminary data.</text>
</comment>
<keyword evidence="1" id="KW-0732">Signal</keyword>
<evidence type="ECO:0000313" key="2">
    <source>
        <dbReference type="EMBL" id="HFC91790.1"/>
    </source>
</evidence>
<dbReference type="EMBL" id="DRMS01000135">
    <property type="protein sequence ID" value="HFC91790.1"/>
    <property type="molecule type" value="Genomic_DNA"/>
</dbReference>
<gene>
    <name evidence="2" type="ORF">ENJ51_03160</name>
</gene>
<feature type="chain" id="PRO_5030790210" evidence="1">
    <location>
        <begin position="26"/>
        <end position="357"/>
    </location>
</feature>